<proteinExistence type="predicted"/>
<evidence type="ECO:0000256" key="2">
    <source>
        <dbReference type="SAM" id="MobiDB-lite"/>
    </source>
</evidence>
<name>A0A5D0QSF1_9FLAO</name>
<comment type="caution">
    <text evidence="3">The sequence shown here is derived from an EMBL/GenBank/DDBJ whole genome shotgun (WGS) entry which is preliminary data.</text>
</comment>
<dbReference type="OrthoDB" id="5422202at2"/>
<reference evidence="3 4" key="1">
    <citation type="submission" date="2019-08" db="EMBL/GenBank/DDBJ databases">
        <title>Genomes of Antarctic Bizionia species.</title>
        <authorList>
            <person name="Bowman J.P."/>
        </authorList>
    </citation>
    <scope>NUCLEOTIDE SEQUENCE [LARGE SCALE GENOMIC DNA]</scope>
    <source>
        <strain evidence="3 4">APA-1</strain>
    </source>
</reference>
<evidence type="ECO:0000256" key="1">
    <source>
        <dbReference type="SAM" id="Coils"/>
    </source>
</evidence>
<protein>
    <submittedName>
        <fullName evidence="3">DUF349 domain-containing protein</fullName>
    </submittedName>
</protein>
<dbReference type="RefSeq" id="WP_066255509.1">
    <property type="nucleotide sequence ID" value="NZ_VSKL01000005.1"/>
</dbReference>
<evidence type="ECO:0000313" key="4">
    <source>
        <dbReference type="Proteomes" id="UP000324358"/>
    </source>
</evidence>
<feature type="coiled-coil region" evidence="1">
    <location>
        <begin position="574"/>
        <end position="665"/>
    </location>
</feature>
<feature type="compositionally biased region" description="Basic and acidic residues" evidence="2">
    <location>
        <begin position="57"/>
        <end position="67"/>
    </location>
</feature>
<gene>
    <name evidence="3" type="ORF">ES675_13130</name>
</gene>
<keyword evidence="1" id="KW-0175">Coiled coil</keyword>
<sequence length="666" mass="78495">MSEHDNLPKADGKPEELQPETTENIQENQEVSSESSPSESLEKTEIETPVEAETPVETEKTEEAVTEDHDEVINEIEESNAEDAEDEGNADRHHIEEKDYDKMSMEALVTELEHLVTNQKVQAIKKQVEEIRTEFKSQFNTLLDEKKEEFLNEGGNEIDFFFSSPLQKNFKDIYKDYKGKLHTHHKNIENNLKDNLANRLQIIEEIKGLFNDEENINTTYKHFKDLQDRWKTAGPIPRDKYNNAWNSYHHHVEVFYDFLHLNRDLRDLDFKHNLDQKLKIIDRAEELAQDEDLNRAFRELQVLHKMWKEELGPVDKEHREAVWDRFKAATKTIHDRRQVHFAELDQVYEKNLDVKNEIIVQINKISEKGADSHNGWQNSIKVVEQFRNLFFSAGKVPIKVNEETWAKFKDAVRNFNRKKNAFYKNLKKSQFDNLQMKMDLIQKAEDNKNSDDFEATTALMKKIQSDWKKIGHVPRKNSDKIWKQFKTACNYYFDRLHKAKDAVNAEGNEAFTKKVQLLEELKTLELSGEKETDLATVKSFIENWKSIGNVPSNKRYIEGKLNKALDGVFKKLNLNKNEAELIKFETKLESLNNAQDSRHLDNERIFIRKRITEVKAEINQLENNLQFFQNVNDENPLVQDVHKNIEKHKQDLKLWKTKLSKIKELY</sequence>
<feature type="region of interest" description="Disordered" evidence="2">
    <location>
        <begin position="1"/>
        <end position="70"/>
    </location>
</feature>
<evidence type="ECO:0000313" key="3">
    <source>
        <dbReference type="EMBL" id="TYB72100.1"/>
    </source>
</evidence>
<feature type="compositionally biased region" description="Basic and acidic residues" evidence="2">
    <location>
        <begin position="1"/>
        <end position="16"/>
    </location>
</feature>
<accession>A0A5D0QSF1</accession>
<keyword evidence="4" id="KW-1185">Reference proteome</keyword>
<organism evidence="3 4">
    <name type="scientific">Bizionia algoritergicola</name>
    <dbReference type="NCBI Taxonomy" id="291187"/>
    <lineage>
        <taxon>Bacteria</taxon>
        <taxon>Pseudomonadati</taxon>
        <taxon>Bacteroidota</taxon>
        <taxon>Flavobacteriia</taxon>
        <taxon>Flavobacteriales</taxon>
        <taxon>Flavobacteriaceae</taxon>
        <taxon>Bizionia</taxon>
    </lineage>
</organism>
<dbReference type="Pfam" id="PF03993">
    <property type="entry name" value="DUF349"/>
    <property type="match status" value="5"/>
</dbReference>
<dbReference type="AlphaFoldDB" id="A0A5D0QSF1"/>
<dbReference type="InterPro" id="IPR007139">
    <property type="entry name" value="DUF349"/>
</dbReference>
<feature type="compositionally biased region" description="Low complexity" evidence="2">
    <location>
        <begin position="27"/>
        <end position="39"/>
    </location>
</feature>
<dbReference type="EMBL" id="VSKL01000005">
    <property type="protein sequence ID" value="TYB72100.1"/>
    <property type="molecule type" value="Genomic_DNA"/>
</dbReference>
<dbReference type="Proteomes" id="UP000324358">
    <property type="component" value="Unassembled WGS sequence"/>
</dbReference>